<proteinExistence type="predicted"/>
<evidence type="ECO:0000313" key="2">
    <source>
        <dbReference type="EMBL" id="KAJ0227333.1"/>
    </source>
</evidence>
<dbReference type="AlphaFoldDB" id="A0A9R1WSL6"/>
<keyword evidence="3" id="KW-1185">Reference proteome</keyword>
<gene>
    <name evidence="2" type="ORF">LSAT_V11C100002010</name>
</gene>
<feature type="domain" description="Reverse transcriptase zinc-binding" evidence="1">
    <location>
        <begin position="163"/>
        <end position="218"/>
    </location>
</feature>
<sequence length="299" mass="35217">MTLKWNWKSIIECEEILIGRYRGKNKRNWVSWNVVIAFKENYGLGFGSLQELNATLLTKTKSNILFWLKYWYGGSSFASTFSISMIGEDKSCYISERLTLCEPQWEWKKIPNNNKEVSELVFYPLVGFDKWNSNLSIDGRFYVHDLHVLIDSKVICSVINPVVWSKLFFFFWRACMDCIPTALALAHRGMSIRSSSCRICFNRPESSEHLVVACPYMHEDLIWIFNWHGIPLPSLSSMKYVISYAANWGYCPMKRKSLLAVVYGWLWCVWRTRNKKYSTRCITFLLKRWIRPSLRSLIE</sequence>
<dbReference type="Pfam" id="PF13966">
    <property type="entry name" value="zf-RVT"/>
    <property type="match status" value="1"/>
</dbReference>
<accession>A0A9R1WSL6</accession>
<organism evidence="2 3">
    <name type="scientific">Lactuca sativa</name>
    <name type="common">Garden lettuce</name>
    <dbReference type="NCBI Taxonomy" id="4236"/>
    <lineage>
        <taxon>Eukaryota</taxon>
        <taxon>Viridiplantae</taxon>
        <taxon>Streptophyta</taxon>
        <taxon>Embryophyta</taxon>
        <taxon>Tracheophyta</taxon>
        <taxon>Spermatophyta</taxon>
        <taxon>Magnoliopsida</taxon>
        <taxon>eudicotyledons</taxon>
        <taxon>Gunneridae</taxon>
        <taxon>Pentapetalae</taxon>
        <taxon>asterids</taxon>
        <taxon>campanulids</taxon>
        <taxon>Asterales</taxon>
        <taxon>Asteraceae</taxon>
        <taxon>Cichorioideae</taxon>
        <taxon>Cichorieae</taxon>
        <taxon>Lactucinae</taxon>
        <taxon>Lactuca</taxon>
    </lineage>
</organism>
<evidence type="ECO:0000259" key="1">
    <source>
        <dbReference type="Pfam" id="PF13966"/>
    </source>
</evidence>
<reference evidence="2 3" key="1">
    <citation type="journal article" date="2017" name="Nat. Commun.">
        <title>Genome assembly with in vitro proximity ligation data and whole-genome triplication in lettuce.</title>
        <authorList>
            <person name="Reyes-Chin-Wo S."/>
            <person name="Wang Z."/>
            <person name="Yang X."/>
            <person name="Kozik A."/>
            <person name="Arikit S."/>
            <person name="Song C."/>
            <person name="Xia L."/>
            <person name="Froenicke L."/>
            <person name="Lavelle D.O."/>
            <person name="Truco M.J."/>
            <person name="Xia R."/>
            <person name="Zhu S."/>
            <person name="Xu C."/>
            <person name="Xu H."/>
            <person name="Xu X."/>
            <person name="Cox K."/>
            <person name="Korf I."/>
            <person name="Meyers B.C."/>
            <person name="Michelmore R.W."/>
        </authorList>
    </citation>
    <scope>NUCLEOTIDE SEQUENCE [LARGE SCALE GENOMIC DNA]</scope>
    <source>
        <strain evidence="3">cv. Salinas</strain>
        <tissue evidence="2">Seedlings</tissue>
    </source>
</reference>
<comment type="caution">
    <text evidence="2">The sequence shown here is derived from an EMBL/GenBank/DDBJ whole genome shotgun (WGS) entry which is preliminary data.</text>
</comment>
<dbReference type="Proteomes" id="UP000235145">
    <property type="component" value="Unassembled WGS sequence"/>
</dbReference>
<evidence type="ECO:0000313" key="3">
    <source>
        <dbReference type="Proteomes" id="UP000235145"/>
    </source>
</evidence>
<dbReference type="InterPro" id="IPR026960">
    <property type="entry name" value="RVT-Znf"/>
</dbReference>
<name>A0A9R1WSL6_LACSA</name>
<dbReference type="EMBL" id="NBSK02000001">
    <property type="protein sequence ID" value="KAJ0227333.1"/>
    <property type="molecule type" value="Genomic_DNA"/>
</dbReference>
<protein>
    <recommendedName>
        <fullName evidence="1">Reverse transcriptase zinc-binding domain-containing protein</fullName>
    </recommendedName>
</protein>